<evidence type="ECO:0000256" key="2">
    <source>
        <dbReference type="ARBA" id="ARBA00009085"/>
    </source>
</evidence>
<evidence type="ECO:0000259" key="9">
    <source>
        <dbReference type="PROSITE" id="PS50235"/>
    </source>
</evidence>
<keyword evidence="11" id="KW-1185">Reference proteome</keyword>
<evidence type="ECO:0000256" key="4">
    <source>
        <dbReference type="ARBA" id="ARBA00022670"/>
    </source>
</evidence>
<dbReference type="EMBL" id="CAJVCH010074092">
    <property type="protein sequence ID" value="CAG7720835.1"/>
    <property type="molecule type" value="Genomic_DNA"/>
</dbReference>
<evidence type="ECO:0000256" key="3">
    <source>
        <dbReference type="ARBA" id="ARBA00012759"/>
    </source>
</evidence>
<accession>A0A8J2JIE6</accession>
<dbReference type="GO" id="GO:0005829">
    <property type="term" value="C:cytosol"/>
    <property type="evidence" value="ECO:0007669"/>
    <property type="project" value="TreeGrafter"/>
</dbReference>
<evidence type="ECO:0000256" key="6">
    <source>
        <dbReference type="ARBA" id="ARBA00022801"/>
    </source>
</evidence>
<organism evidence="10 11">
    <name type="scientific">Allacma fusca</name>
    <dbReference type="NCBI Taxonomy" id="39272"/>
    <lineage>
        <taxon>Eukaryota</taxon>
        <taxon>Metazoa</taxon>
        <taxon>Ecdysozoa</taxon>
        <taxon>Arthropoda</taxon>
        <taxon>Hexapoda</taxon>
        <taxon>Collembola</taxon>
        <taxon>Symphypleona</taxon>
        <taxon>Sminthuridae</taxon>
        <taxon>Allacma</taxon>
    </lineage>
</organism>
<gene>
    <name evidence="10" type="ORF">AFUS01_LOCUS10088</name>
</gene>
<dbReference type="EC" id="3.4.19.12" evidence="3"/>
<evidence type="ECO:0000313" key="10">
    <source>
        <dbReference type="EMBL" id="CAG7720835.1"/>
    </source>
</evidence>
<dbReference type="InterPro" id="IPR001394">
    <property type="entry name" value="Peptidase_C19_UCH"/>
</dbReference>
<name>A0A8J2JIE6_9HEXA</name>
<proteinExistence type="inferred from homology"/>
<dbReference type="AlphaFoldDB" id="A0A8J2JIE6"/>
<evidence type="ECO:0000256" key="5">
    <source>
        <dbReference type="ARBA" id="ARBA00022786"/>
    </source>
</evidence>
<dbReference type="GO" id="GO:0005634">
    <property type="term" value="C:nucleus"/>
    <property type="evidence" value="ECO:0007669"/>
    <property type="project" value="TreeGrafter"/>
</dbReference>
<keyword evidence="7" id="KW-0788">Thiol protease</keyword>
<dbReference type="PROSITE" id="PS50235">
    <property type="entry name" value="USP_3"/>
    <property type="match status" value="1"/>
</dbReference>
<evidence type="ECO:0000256" key="7">
    <source>
        <dbReference type="ARBA" id="ARBA00022807"/>
    </source>
</evidence>
<feature type="region of interest" description="Disordered" evidence="8">
    <location>
        <begin position="498"/>
        <end position="519"/>
    </location>
</feature>
<sequence length="822" mass="94375">MAPTKTDISPWKWVAMTKPEEVTIEEVYLSYRLQGPGVPKCSFRCLRNCRKNPYCLWGLGEKAWILCGTEDNSDEDNNPEFRKEDSFVGIINLGTTCYVNALLQLWFHNPIIRPAILSWRPSYVTEEGKYQPLCLMGHLQAMFARMKVSKRSAIDPTTLIEYLNLNTGEQQDAQEFAKLFMSVLSTLAQEDNVSKELNRAFEGTSMFEMECKACHSKYGTEEKFTELDLCVKDVKDTTASFLKLFTEEELSGDNQYLCPSCCGKTDAIRRFQLLNLPPVLNIQLLRFIYDKDSRRKKKVSTPYYFPEILDMKHYVQCNSSKTIDDRQYVYQLTGYLVHNGISASSGHYVAHIRDIRTGAWLIFNDEAVSEQKSSAKSKIEEDFTSKSEKTGEYKSTGAYMLVYTHRSLSTSPPADPEIPSYLKQLIMDEDSLFESEFKTTKTERDLKAQYFEERKNCIDKLYNLLVPEKQPVTGSTDKDIQVSDVALASKALDKESSYKKVKGKENQDTNLGRKNKEKSKDFKLSSSQLAVNKAKVYEDCYTIDLMDFIPCTWMLSWLSPKTETVPFLSTQDIRCIHEKLLLPLGLTSSVYKAIPSDVADILYAKYGEDSSRLSGTDALCLQCVETQCRIQRTINDLDFHAKQVHELSNACLKNYDRYRKCTDTVIYTDTFWEDKYWVSKNSLRKWKGWARSSILPESLDSENTLSQEHVRQLFNDDIKCFHGNLSLDESLRRPVCIETWSILDKYFPQCFTASAQGSPPCKVCEDMKAQNVSVVMENKRFAEKIKDALSDLVRNKNRPNPGSPGVFYFISEEFVRRIASFL</sequence>
<dbReference type="InterPro" id="IPR028889">
    <property type="entry name" value="USP"/>
</dbReference>
<evidence type="ECO:0000256" key="8">
    <source>
        <dbReference type="SAM" id="MobiDB-lite"/>
    </source>
</evidence>
<dbReference type="PANTHER" id="PTHR24006">
    <property type="entry name" value="UBIQUITIN CARBOXYL-TERMINAL HYDROLASE"/>
    <property type="match status" value="1"/>
</dbReference>
<keyword evidence="5" id="KW-0833">Ubl conjugation pathway</keyword>
<feature type="domain" description="USP" evidence="9">
    <location>
        <begin position="88"/>
        <end position="406"/>
    </location>
</feature>
<keyword evidence="6" id="KW-0378">Hydrolase</keyword>
<keyword evidence="4" id="KW-0645">Protease</keyword>
<comment type="catalytic activity">
    <reaction evidence="1">
        <text>Thiol-dependent hydrolysis of ester, thioester, amide, peptide and isopeptide bonds formed by the C-terminal Gly of ubiquitin (a 76-residue protein attached to proteins as an intracellular targeting signal).</text>
        <dbReference type="EC" id="3.4.19.12"/>
    </reaction>
</comment>
<dbReference type="OrthoDB" id="289038at2759"/>
<reference evidence="10" key="1">
    <citation type="submission" date="2021-06" db="EMBL/GenBank/DDBJ databases">
        <authorList>
            <person name="Hodson N. C."/>
            <person name="Mongue J. A."/>
            <person name="Jaron S. K."/>
        </authorList>
    </citation>
    <scope>NUCLEOTIDE SEQUENCE</scope>
</reference>
<dbReference type="Pfam" id="PF00443">
    <property type="entry name" value="UCH"/>
    <property type="match status" value="1"/>
</dbReference>
<evidence type="ECO:0000313" key="11">
    <source>
        <dbReference type="Proteomes" id="UP000708208"/>
    </source>
</evidence>
<dbReference type="PANTHER" id="PTHR24006:SF722">
    <property type="entry name" value="UBIQUITIN CARBOXYL-TERMINAL HYDROLASE 48"/>
    <property type="match status" value="1"/>
</dbReference>
<dbReference type="GO" id="GO:0004843">
    <property type="term" value="F:cysteine-type deubiquitinase activity"/>
    <property type="evidence" value="ECO:0007669"/>
    <property type="project" value="UniProtKB-EC"/>
</dbReference>
<dbReference type="InterPro" id="IPR050164">
    <property type="entry name" value="Peptidase_C19"/>
</dbReference>
<feature type="non-terminal residue" evidence="10">
    <location>
        <position position="1"/>
    </location>
</feature>
<evidence type="ECO:0000256" key="1">
    <source>
        <dbReference type="ARBA" id="ARBA00000707"/>
    </source>
</evidence>
<feature type="compositionally biased region" description="Basic and acidic residues" evidence="8">
    <location>
        <begin position="498"/>
        <end position="507"/>
    </location>
</feature>
<dbReference type="Proteomes" id="UP000708208">
    <property type="component" value="Unassembled WGS sequence"/>
</dbReference>
<dbReference type="GO" id="GO:0006508">
    <property type="term" value="P:proteolysis"/>
    <property type="evidence" value="ECO:0007669"/>
    <property type="project" value="UniProtKB-KW"/>
</dbReference>
<comment type="caution">
    <text evidence="10">The sequence shown here is derived from an EMBL/GenBank/DDBJ whole genome shotgun (WGS) entry which is preliminary data.</text>
</comment>
<protein>
    <recommendedName>
        <fullName evidence="3">ubiquitinyl hydrolase 1</fullName>
        <ecNumber evidence="3">3.4.19.12</ecNumber>
    </recommendedName>
</protein>
<dbReference type="GO" id="GO:0016579">
    <property type="term" value="P:protein deubiquitination"/>
    <property type="evidence" value="ECO:0007669"/>
    <property type="project" value="InterPro"/>
</dbReference>
<comment type="similarity">
    <text evidence="2">Belongs to the peptidase C19 family.</text>
</comment>